<organism evidence="3 5">
    <name type="scientific">Eisenbergiella massiliensis</name>
    <dbReference type="NCBI Taxonomy" id="1720294"/>
    <lineage>
        <taxon>Bacteria</taxon>
        <taxon>Bacillati</taxon>
        <taxon>Bacillota</taxon>
        <taxon>Clostridia</taxon>
        <taxon>Lachnospirales</taxon>
        <taxon>Lachnospiraceae</taxon>
        <taxon>Eisenbergiella</taxon>
    </lineage>
</organism>
<evidence type="ECO:0000313" key="6">
    <source>
        <dbReference type="Proteomes" id="UP000261166"/>
    </source>
</evidence>
<evidence type="ECO:0000256" key="1">
    <source>
        <dbReference type="SAM" id="Coils"/>
    </source>
</evidence>
<feature type="region of interest" description="Disordered" evidence="2">
    <location>
        <begin position="370"/>
        <end position="416"/>
    </location>
</feature>
<evidence type="ECO:0000256" key="2">
    <source>
        <dbReference type="SAM" id="MobiDB-lite"/>
    </source>
</evidence>
<reference evidence="3 6" key="1">
    <citation type="submission" date="2018-08" db="EMBL/GenBank/DDBJ databases">
        <title>A genome reference for cultivated species of the human gut microbiota.</title>
        <authorList>
            <person name="Zou Y."/>
            <person name="Xue W."/>
            <person name="Luo G."/>
        </authorList>
    </citation>
    <scope>NUCLEOTIDE SEQUENCE [LARGE SCALE GENOMIC DNA]</scope>
    <source>
        <strain evidence="4 6">AF26-4BH</strain>
        <strain evidence="3">TF05-5AC</strain>
    </source>
</reference>
<name>A0A3E3IAJ3_9FIRM</name>
<dbReference type="AlphaFoldDB" id="A0A3E3IAJ3"/>
<proteinExistence type="predicted"/>
<evidence type="ECO:0000313" key="4">
    <source>
        <dbReference type="EMBL" id="RGE73876.1"/>
    </source>
</evidence>
<feature type="compositionally biased region" description="Acidic residues" evidence="2">
    <location>
        <begin position="400"/>
        <end position="414"/>
    </location>
</feature>
<evidence type="ECO:0000313" key="5">
    <source>
        <dbReference type="Proteomes" id="UP000260812"/>
    </source>
</evidence>
<gene>
    <name evidence="4" type="ORF">DWY69_01940</name>
    <name evidence="3" type="ORF">DXC51_03220</name>
</gene>
<accession>A0A3E3IAJ3</accession>
<dbReference type="EMBL" id="QVLV01000002">
    <property type="protein sequence ID" value="RGE64098.1"/>
    <property type="molecule type" value="Genomic_DNA"/>
</dbReference>
<dbReference type="Proteomes" id="UP000260812">
    <property type="component" value="Unassembled WGS sequence"/>
</dbReference>
<dbReference type="Proteomes" id="UP000261166">
    <property type="component" value="Unassembled WGS sequence"/>
</dbReference>
<feature type="compositionally biased region" description="Basic and acidic residues" evidence="2">
    <location>
        <begin position="381"/>
        <end position="395"/>
    </location>
</feature>
<evidence type="ECO:0000313" key="3">
    <source>
        <dbReference type="EMBL" id="RGE64098.1"/>
    </source>
</evidence>
<feature type="coiled-coil region" evidence="1">
    <location>
        <begin position="73"/>
        <end position="289"/>
    </location>
</feature>
<sequence length="462" mass="53486">MTEMRVPYSGRNERRFCQRQAEVPAEREEWEMANKDIFRTTVFGGYQKEDVMDYVRSLENEKETVKILASKENAGIKTELEQEKKANEDLKNALLSCKEQLGRLEAERKKTKEEQEQIRLQLMEERSNLQKKQSTWAESLTRMQEDLKSQEEEWRQRTEKFLELEKTRRGQEQAVTQLREQVRQEQEQQKVLKDELASLKDQESRLQEELARSLAENERLQGEASGWMQEKESLFSEKEKLEAECRRLRDSVRDGETKLRRLQDVQRQAERLKKSNHELMERCRRLEADHRIVKGNGEARKSGLNGVLEKLVPAARAAKQERKAGIPFSPEASAPEPMPELSAGFMGMEESASMEEPVPAPSHIEETTARTFPEADASDTLDTKSLDTQLPKEEPAVITDEPEPGYPEEDDMESAQELYRRHAENVNRSIITAQERIARLLEELQLDTASDEKTPGQTAPEQ</sequence>
<keyword evidence="1" id="KW-0175">Coiled coil</keyword>
<protein>
    <submittedName>
        <fullName evidence="3">Uncharacterized protein</fullName>
    </submittedName>
</protein>
<keyword evidence="5" id="KW-1185">Reference proteome</keyword>
<dbReference type="EMBL" id="QVLU01000002">
    <property type="protein sequence ID" value="RGE73876.1"/>
    <property type="molecule type" value="Genomic_DNA"/>
</dbReference>
<comment type="caution">
    <text evidence="3">The sequence shown here is derived from an EMBL/GenBank/DDBJ whole genome shotgun (WGS) entry which is preliminary data.</text>
</comment>